<dbReference type="SUPFAM" id="SSF48371">
    <property type="entry name" value="ARM repeat"/>
    <property type="match status" value="1"/>
</dbReference>
<feature type="domain" description="Beta-adaptin appendage C-terminal subdomain" evidence="6">
    <location>
        <begin position="642"/>
        <end position="755"/>
    </location>
</feature>
<dbReference type="InterPro" id="IPR002553">
    <property type="entry name" value="Clathrin/coatomer_adapt-like_N"/>
</dbReference>
<dbReference type="GO" id="GO:0016192">
    <property type="term" value="P:vesicle-mediated transport"/>
    <property type="evidence" value="ECO:0007669"/>
    <property type="project" value="InterPro"/>
</dbReference>
<dbReference type="PANTHER" id="PTHR11134">
    <property type="entry name" value="ADAPTOR COMPLEX SUBUNIT BETA FAMILY MEMBER"/>
    <property type="match status" value="1"/>
</dbReference>
<evidence type="ECO:0000313" key="7">
    <source>
        <dbReference type="EnsemblMetazoa" id="XP_038048763.1"/>
    </source>
</evidence>
<proteinExistence type="inferred from homology"/>
<protein>
    <recommendedName>
        <fullName evidence="6">Beta-adaptin appendage C-terminal subdomain domain-containing protein</fullName>
    </recommendedName>
</protein>
<evidence type="ECO:0000313" key="8">
    <source>
        <dbReference type="Proteomes" id="UP000887568"/>
    </source>
</evidence>
<dbReference type="CTD" id="10717"/>
<dbReference type="OMA" id="FIQRPTR"/>
<keyword evidence="4" id="KW-0653">Protein transport</keyword>
<accession>A0A913ZAH0</accession>
<comment type="subcellular location">
    <subcellularLocation>
        <location evidence="1">Endomembrane system</location>
    </subcellularLocation>
</comment>
<dbReference type="InterPro" id="IPR012295">
    <property type="entry name" value="TBP_dom_sf"/>
</dbReference>
<dbReference type="EnsemblMetazoa" id="XM_038192835.1">
    <property type="protein sequence ID" value="XP_038048763.1"/>
    <property type="gene ID" value="LOC119722630"/>
</dbReference>
<dbReference type="RefSeq" id="XP_038048762.1">
    <property type="nucleotide sequence ID" value="XM_038192834.1"/>
</dbReference>
<sequence>MAYLVDNWNEEDMQEIRNLLRKPTAQTEHGELRGILKTVLSQVTRGLDMSPLFTDIVKLCATVSIIEKKLAYLYMTTYARKKPDLALLTVNTIQKDCCDANPMIRGLALKTLCSLRLGELIEYTKHPLLAGLKDKSVYVRRIAVLGCLKVHHLNPQFSTDHDIVNTLYEMLRDKDVIVITNCLMALEELLLQEGGVVINQKIAHYLINRLSDFTEWAQCCILQLLLKYRPENDEETFDMMNVLEIYLKHTNSGVCMAAIRLMLHLTKDLPDIIQDVYKRLKGPLVSLLSSDRPELVYTSLCHLEWLNIKAPGKLDKYYKKFFCRYNDPGYIKYKKVELLAILCTNESLKDITEELSVYATDVSVLLSQFAIRALGQLAKMNPAFTLTCIEAMWSLLFLELDSVSSEILVVFHDILRYENLIDYITGVITKLPVCEHVVQDPRGKTALVWLIAQHGKDLLDAPYILESMLDSWEEEPSKLVKLSLLTTTTKLFFSRPAECQDMLGKVLQRCIESSDDPDVREKALMYYRLLSKDVQKARDIICTSQPHLGILPTDGTSSLSSNLQHFNSVALLFGADKWQEVQQSKLIGKSKVYSQSLHPVTVSKPDETELCMPETSQLLDLNEVTTEIRSDVTSQVVSEIKFAPTISLSPEEFEGKWMLWKSSKQQQLPLLESVPPNDIQDRLAGLGWQAMAISPEGSDPWKAFLYAKEANTDQLYLMEVNLHSETDLLTFDIKCQEDQQWVTSAVMKLILDAVS</sequence>
<dbReference type="InterPro" id="IPR015151">
    <property type="entry name" value="B-adaptin_app_sub_C"/>
</dbReference>
<evidence type="ECO:0000259" key="6">
    <source>
        <dbReference type="SMART" id="SM01020"/>
    </source>
</evidence>
<keyword evidence="5" id="KW-0472">Membrane</keyword>
<organism evidence="7 8">
    <name type="scientific">Patiria miniata</name>
    <name type="common">Bat star</name>
    <name type="synonym">Asterina miniata</name>
    <dbReference type="NCBI Taxonomy" id="46514"/>
    <lineage>
        <taxon>Eukaryota</taxon>
        <taxon>Metazoa</taxon>
        <taxon>Echinodermata</taxon>
        <taxon>Eleutherozoa</taxon>
        <taxon>Asterozoa</taxon>
        <taxon>Asteroidea</taxon>
        <taxon>Valvatacea</taxon>
        <taxon>Valvatida</taxon>
        <taxon>Asterinidae</taxon>
        <taxon>Patiria</taxon>
    </lineage>
</organism>
<dbReference type="GO" id="GO:0006886">
    <property type="term" value="P:intracellular protein transport"/>
    <property type="evidence" value="ECO:0007669"/>
    <property type="project" value="InterPro"/>
</dbReference>
<dbReference type="EnsemblMetazoa" id="XM_038192834.1">
    <property type="protein sequence ID" value="XP_038048762.1"/>
    <property type="gene ID" value="LOC119722630"/>
</dbReference>
<keyword evidence="3" id="KW-0813">Transport</keyword>
<dbReference type="Gene3D" id="3.30.310.10">
    <property type="entry name" value="TATA-Binding Protein"/>
    <property type="match status" value="1"/>
</dbReference>
<reference evidence="7" key="1">
    <citation type="submission" date="2022-11" db="UniProtKB">
        <authorList>
            <consortium name="EnsemblMetazoa"/>
        </authorList>
    </citation>
    <scope>IDENTIFICATION</scope>
</reference>
<dbReference type="SMART" id="SM01020">
    <property type="entry name" value="B2-adapt-app_C"/>
    <property type="match status" value="1"/>
</dbReference>
<dbReference type="InterPro" id="IPR026739">
    <property type="entry name" value="AP_beta"/>
</dbReference>
<keyword evidence="8" id="KW-1185">Reference proteome</keyword>
<dbReference type="InterPro" id="IPR011989">
    <property type="entry name" value="ARM-like"/>
</dbReference>
<dbReference type="GO" id="GO:0012505">
    <property type="term" value="C:endomembrane system"/>
    <property type="evidence" value="ECO:0007669"/>
    <property type="project" value="UniProtKB-SubCell"/>
</dbReference>
<comment type="similarity">
    <text evidence="2">Belongs to the adaptor complexes large subunit family.</text>
</comment>
<dbReference type="Pfam" id="PF09066">
    <property type="entry name" value="B2-adapt-app_C"/>
    <property type="match status" value="1"/>
</dbReference>
<dbReference type="OrthoDB" id="10254310at2759"/>
<name>A0A913ZAH0_PATMI</name>
<evidence type="ECO:0000256" key="3">
    <source>
        <dbReference type="ARBA" id="ARBA00022448"/>
    </source>
</evidence>
<evidence type="ECO:0000256" key="2">
    <source>
        <dbReference type="ARBA" id="ARBA00006613"/>
    </source>
</evidence>
<dbReference type="AlphaFoldDB" id="A0A913ZAH0"/>
<dbReference type="InterPro" id="IPR016024">
    <property type="entry name" value="ARM-type_fold"/>
</dbReference>
<dbReference type="Proteomes" id="UP000887568">
    <property type="component" value="Unplaced"/>
</dbReference>
<dbReference type="Gene3D" id="1.25.10.10">
    <property type="entry name" value="Leucine-rich Repeat Variant"/>
    <property type="match status" value="1"/>
</dbReference>
<evidence type="ECO:0000256" key="1">
    <source>
        <dbReference type="ARBA" id="ARBA00004308"/>
    </source>
</evidence>
<dbReference type="GeneID" id="119722630"/>
<dbReference type="RefSeq" id="XP_038048763.1">
    <property type="nucleotide sequence ID" value="XM_038192835.1"/>
</dbReference>
<dbReference type="GO" id="GO:0030131">
    <property type="term" value="C:clathrin adaptor complex"/>
    <property type="evidence" value="ECO:0007669"/>
    <property type="project" value="InterPro"/>
</dbReference>
<evidence type="ECO:0000256" key="4">
    <source>
        <dbReference type="ARBA" id="ARBA00022927"/>
    </source>
</evidence>
<evidence type="ECO:0000256" key="5">
    <source>
        <dbReference type="ARBA" id="ARBA00023136"/>
    </source>
</evidence>
<dbReference type="Pfam" id="PF01602">
    <property type="entry name" value="Adaptin_N"/>
    <property type="match status" value="1"/>
</dbReference>